<dbReference type="Proteomes" id="UP001177003">
    <property type="component" value="Chromosome 3"/>
</dbReference>
<protein>
    <submittedName>
        <fullName evidence="1">Uncharacterized protein</fullName>
    </submittedName>
</protein>
<accession>A0AA35YM61</accession>
<name>A0AA35YM61_LACSI</name>
<organism evidence="1 2">
    <name type="scientific">Lactuca saligna</name>
    <name type="common">Willowleaf lettuce</name>
    <dbReference type="NCBI Taxonomy" id="75948"/>
    <lineage>
        <taxon>Eukaryota</taxon>
        <taxon>Viridiplantae</taxon>
        <taxon>Streptophyta</taxon>
        <taxon>Embryophyta</taxon>
        <taxon>Tracheophyta</taxon>
        <taxon>Spermatophyta</taxon>
        <taxon>Magnoliopsida</taxon>
        <taxon>eudicotyledons</taxon>
        <taxon>Gunneridae</taxon>
        <taxon>Pentapetalae</taxon>
        <taxon>asterids</taxon>
        <taxon>campanulids</taxon>
        <taxon>Asterales</taxon>
        <taxon>Asteraceae</taxon>
        <taxon>Cichorioideae</taxon>
        <taxon>Cichorieae</taxon>
        <taxon>Lactucinae</taxon>
        <taxon>Lactuca</taxon>
    </lineage>
</organism>
<gene>
    <name evidence="1" type="ORF">LSALG_LOCUS16483</name>
</gene>
<evidence type="ECO:0000313" key="2">
    <source>
        <dbReference type="Proteomes" id="UP001177003"/>
    </source>
</evidence>
<reference evidence="1" key="1">
    <citation type="submission" date="2023-04" db="EMBL/GenBank/DDBJ databases">
        <authorList>
            <person name="Vijverberg K."/>
            <person name="Xiong W."/>
            <person name="Schranz E."/>
        </authorList>
    </citation>
    <scope>NUCLEOTIDE SEQUENCE</scope>
</reference>
<evidence type="ECO:0000313" key="1">
    <source>
        <dbReference type="EMBL" id="CAI9276509.1"/>
    </source>
</evidence>
<dbReference type="AlphaFoldDB" id="A0AA35YM61"/>
<keyword evidence="2" id="KW-1185">Reference proteome</keyword>
<proteinExistence type="predicted"/>
<sequence>MYLRKVFRCICSDEECVDLRWCRFGTEKVFRKSDIHEDEGDGDTDDDGVHLMKRLPSPARWQSRQCDNSKEGVAFVKIKAFYGGGDRDSGGFLGF</sequence>
<dbReference type="EMBL" id="OX465079">
    <property type="protein sequence ID" value="CAI9276509.1"/>
    <property type="molecule type" value="Genomic_DNA"/>
</dbReference>